<dbReference type="SUPFAM" id="SSF64356">
    <property type="entry name" value="SNARE-like"/>
    <property type="match status" value="1"/>
</dbReference>
<dbReference type="CDD" id="cd09250">
    <property type="entry name" value="AP-1_Mu1_Cterm"/>
    <property type="match status" value="1"/>
</dbReference>
<dbReference type="Gene3D" id="2.60.40.1170">
    <property type="entry name" value="Mu homology domain, subdomain B"/>
    <property type="match status" value="2"/>
</dbReference>
<dbReference type="PROSITE" id="PS00990">
    <property type="entry name" value="CLAT_ADAPTOR_M_1"/>
    <property type="match status" value="1"/>
</dbReference>
<dbReference type="GO" id="GO:0016192">
    <property type="term" value="P:vesicle-mediated transport"/>
    <property type="evidence" value="ECO:0007669"/>
    <property type="project" value="InterPro"/>
</dbReference>
<proteinExistence type="inferred from homology"/>
<evidence type="ECO:0000256" key="1">
    <source>
        <dbReference type="ARBA" id="ARBA00004640"/>
    </source>
</evidence>
<name>A0A8H5F670_9AGAR</name>
<evidence type="ECO:0000256" key="7">
    <source>
        <dbReference type="SAM" id="SignalP"/>
    </source>
</evidence>
<dbReference type="InterPro" id="IPR011012">
    <property type="entry name" value="Longin-like_dom_sf"/>
</dbReference>
<comment type="subcellular location">
    <subcellularLocation>
        <location evidence="1">Cytoplasmic vesicle</location>
        <location evidence="1">Clathrin-coated vesicle membrane</location>
    </subcellularLocation>
</comment>
<dbReference type="Gene3D" id="3.30.450.60">
    <property type="match status" value="1"/>
</dbReference>
<dbReference type="Proteomes" id="UP000567179">
    <property type="component" value="Unassembled WGS sequence"/>
</dbReference>
<keyword evidence="7" id="KW-0732">Signal</keyword>
<dbReference type="InterPro" id="IPR001392">
    <property type="entry name" value="Clathrin_mu"/>
</dbReference>
<dbReference type="Pfam" id="PF00928">
    <property type="entry name" value="Adap_comp_sub"/>
    <property type="match status" value="1"/>
</dbReference>
<dbReference type="GO" id="GO:0030665">
    <property type="term" value="C:clathrin-coated vesicle membrane"/>
    <property type="evidence" value="ECO:0007669"/>
    <property type="project" value="UniProtKB-SubCell"/>
</dbReference>
<dbReference type="SUPFAM" id="SSF49447">
    <property type="entry name" value="Second domain of Mu2 adaptin subunit (ap50) of ap2 adaptor"/>
    <property type="match status" value="1"/>
</dbReference>
<feature type="chain" id="PRO_5034053595" description="MHD domain-containing protein" evidence="7">
    <location>
        <begin position="30"/>
        <end position="716"/>
    </location>
</feature>
<dbReference type="OrthoDB" id="10259133at2759"/>
<dbReference type="InterPro" id="IPR022775">
    <property type="entry name" value="AP_mu_sigma_su"/>
</dbReference>
<dbReference type="GO" id="GO:0006886">
    <property type="term" value="P:intracellular protein transport"/>
    <property type="evidence" value="ECO:0007669"/>
    <property type="project" value="InterPro"/>
</dbReference>
<feature type="signal peptide" evidence="7">
    <location>
        <begin position="1"/>
        <end position="29"/>
    </location>
</feature>
<gene>
    <name evidence="9" type="ORF">D9619_009550</name>
</gene>
<keyword evidence="4" id="KW-0653">Protein transport</keyword>
<reference evidence="9 10" key="1">
    <citation type="journal article" date="2020" name="ISME J.">
        <title>Uncovering the hidden diversity of litter-decomposition mechanisms in mushroom-forming fungi.</title>
        <authorList>
            <person name="Floudas D."/>
            <person name="Bentzer J."/>
            <person name="Ahren D."/>
            <person name="Johansson T."/>
            <person name="Persson P."/>
            <person name="Tunlid A."/>
        </authorList>
    </citation>
    <scope>NUCLEOTIDE SEQUENCE [LARGE SCALE GENOMIC DNA]</scope>
    <source>
        <strain evidence="9 10">CBS 101986</strain>
    </source>
</reference>
<feature type="domain" description="MHD" evidence="8">
    <location>
        <begin position="447"/>
        <end position="703"/>
    </location>
</feature>
<sequence>MFMMSISKVAKTFLFLVAVFQLSFVSANARAAHKARDANVEEGTLLTNAARFQHGYGPMKPRSMMGPSRVMAARNPQTSVTPVTGFIEVRNAGGIPMGFISKTFGDKGFGLASNNGDKMSVTFTPVSPFSMAINNGGTSYPYLGFDGGDLTSPIDDKKNFLIPTNPTAPGSRPVKVGAANGGKTESAIWSFIPLSKELKAKPNSRFWYYPGRHAIGLVNENPPNSNAGQEVTHQWRSFWRMNPQEDQLTSYLDAFLGAFSKGCLALLTNHFRLPKKNCRFEDGPYFQNHLKGKPLIQRSYRDDVPASYVERFLPLILDLEEEGQQITPCLSSQGINYMHIRHSNLYLLALSKRNSNAAEIIIFLHRLTQVLVEYFKELEEESIRDNFVIIYELMDEMMDFGYPQTTESKILQEYITQESHKLEVQARPPMAVTNAVSWRTEGIRYRKNEVFLDVIESVNMLVNANGNVVRSEILGAVKMKCYLSGMPELRLGLNDKVMFESTGRTARGKAIEMEDVKFHQCVRLSRFENDRTISFIPPDGEFELMSYRLSTPVKPLVWVEAAVESHKGSRVEYLVKVKAHFKRRSTANNVEIYVPVPDDADSPKFRASTGSVQYAPDKSAFVWKIKQLAGSREFLMRAHFGLPSVKSESDIEKRAPITVKFEIPYFTVSGIQVRYLKIVEKSGYQALPWVRYITQNGDDYSLRTAQEKGSATVTPI</sequence>
<evidence type="ECO:0000313" key="10">
    <source>
        <dbReference type="Proteomes" id="UP000567179"/>
    </source>
</evidence>
<dbReference type="InterPro" id="IPR050431">
    <property type="entry name" value="Adaptor_comp_med_subunit"/>
</dbReference>
<dbReference type="FunFam" id="3.30.450.60:FF:000006">
    <property type="entry name" value="AP-1 complex subunit mu-1 isoform 1"/>
    <property type="match status" value="1"/>
</dbReference>
<evidence type="ECO:0000256" key="2">
    <source>
        <dbReference type="ARBA" id="ARBA00005324"/>
    </source>
</evidence>
<dbReference type="EMBL" id="JAACJJ010000015">
    <property type="protein sequence ID" value="KAF5324987.1"/>
    <property type="molecule type" value="Genomic_DNA"/>
</dbReference>
<dbReference type="AlphaFoldDB" id="A0A8H5F670"/>
<protein>
    <recommendedName>
        <fullName evidence="8">MHD domain-containing protein</fullName>
    </recommendedName>
</protein>
<dbReference type="GO" id="GO:0030131">
    <property type="term" value="C:clathrin adaptor complex"/>
    <property type="evidence" value="ECO:0007669"/>
    <property type="project" value="InterPro"/>
</dbReference>
<evidence type="ECO:0000256" key="4">
    <source>
        <dbReference type="ARBA" id="ARBA00022927"/>
    </source>
</evidence>
<dbReference type="InterPro" id="IPR028565">
    <property type="entry name" value="MHD"/>
</dbReference>
<evidence type="ECO:0000256" key="3">
    <source>
        <dbReference type="ARBA" id="ARBA00022448"/>
    </source>
</evidence>
<dbReference type="PRINTS" id="PR00314">
    <property type="entry name" value="CLATHRINADPT"/>
</dbReference>
<comment type="similarity">
    <text evidence="2">Belongs to the adaptor complexes medium subunit family.</text>
</comment>
<dbReference type="PROSITE" id="PS51072">
    <property type="entry name" value="MHD"/>
    <property type="match status" value="1"/>
</dbReference>
<dbReference type="PANTHER" id="PTHR10529">
    <property type="entry name" value="AP COMPLEX SUBUNIT MU"/>
    <property type="match status" value="1"/>
</dbReference>
<evidence type="ECO:0000313" key="9">
    <source>
        <dbReference type="EMBL" id="KAF5324987.1"/>
    </source>
</evidence>
<dbReference type="PROSITE" id="PS00991">
    <property type="entry name" value="CLAT_ADAPTOR_M_2"/>
    <property type="match status" value="1"/>
</dbReference>
<dbReference type="CDD" id="cd14835">
    <property type="entry name" value="AP1_Mu_N"/>
    <property type="match status" value="1"/>
</dbReference>
<comment type="caution">
    <text evidence="9">The sequence shown here is derived from an EMBL/GenBank/DDBJ whole genome shotgun (WGS) entry which is preliminary data.</text>
</comment>
<keyword evidence="6" id="KW-0968">Cytoplasmic vesicle</keyword>
<keyword evidence="10" id="KW-1185">Reference proteome</keyword>
<organism evidence="9 10">
    <name type="scientific">Psilocybe cf. subviscida</name>
    <dbReference type="NCBI Taxonomy" id="2480587"/>
    <lineage>
        <taxon>Eukaryota</taxon>
        <taxon>Fungi</taxon>
        <taxon>Dikarya</taxon>
        <taxon>Basidiomycota</taxon>
        <taxon>Agaricomycotina</taxon>
        <taxon>Agaricomycetes</taxon>
        <taxon>Agaricomycetidae</taxon>
        <taxon>Agaricales</taxon>
        <taxon>Agaricineae</taxon>
        <taxon>Strophariaceae</taxon>
        <taxon>Psilocybe</taxon>
    </lineage>
</organism>
<evidence type="ECO:0000259" key="8">
    <source>
        <dbReference type="PROSITE" id="PS51072"/>
    </source>
</evidence>
<dbReference type="InterPro" id="IPR018240">
    <property type="entry name" value="Clathrin_mu_CS"/>
</dbReference>
<dbReference type="InterPro" id="IPR036168">
    <property type="entry name" value="AP2_Mu_C_sf"/>
</dbReference>
<keyword evidence="3" id="KW-0813">Transport</keyword>
<evidence type="ECO:0000256" key="5">
    <source>
        <dbReference type="ARBA" id="ARBA00023136"/>
    </source>
</evidence>
<dbReference type="Pfam" id="PF01217">
    <property type="entry name" value="Clat_adaptor_s"/>
    <property type="match status" value="1"/>
</dbReference>
<evidence type="ECO:0000256" key="6">
    <source>
        <dbReference type="ARBA" id="ARBA00023329"/>
    </source>
</evidence>
<keyword evidence="5" id="KW-0472">Membrane</keyword>
<accession>A0A8H5F670</accession>